<proteinExistence type="predicted"/>
<evidence type="ECO:0000313" key="2">
    <source>
        <dbReference type="Proteomes" id="UP000057134"/>
    </source>
</evidence>
<protein>
    <submittedName>
        <fullName evidence="1">Uncharacterized protein</fullName>
    </submittedName>
</protein>
<name>A0A0N7H7U5_MYCFO</name>
<sequence length="46" mass="5265">MLSGPSGRRDRSHLDTDSRWWRLSLRLAKSALDRSRAVQAELDKGL</sequence>
<dbReference type="EMBL" id="CP011269">
    <property type="protein sequence ID" value="ALI24399.1"/>
    <property type="molecule type" value="Genomic_DNA"/>
</dbReference>
<dbReference type="PATRIC" id="fig|1766.6.peg.531"/>
<gene>
    <name evidence="1" type="ORF">XA26_05380</name>
</gene>
<dbReference type="AlphaFoldDB" id="A0A0N7H7U5"/>
<organism evidence="1 2">
    <name type="scientific">Mycolicibacterium fortuitum</name>
    <name type="common">Mycobacterium fortuitum</name>
    <dbReference type="NCBI Taxonomy" id="1766"/>
    <lineage>
        <taxon>Bacteria</taxon>
        <taxon>Bacillati</taxon>
        <taxon>Actinomycetota</taxon>
        <taxon>Actinomycetes</taxon>
        <taxon>Mycobacteriales</taxon>
        <taxon>Mycobacteriaceae</taxon>
        <taxon>Mycolicibacterium</taxon>
    </lineage>
</organism>
<dbReference type="KEGG" id="mft:XA26_05380"/>
<keyword evidence="2" id="KW-1185">Reference proteome</keyword>
<reference evidence="1 2" key="1">
    <citation type="journal article" date="2015" name="MBio">
        <title>Enzymatic Degradation of Phenazines Can Generate Energy and Protect Sensitive Organisms from Toxicity.</title>
        <authorList>
            <person name="Costa K.C."/>
            <person name="Bergkessel M."/>
            <person name="Saunders S."/>
            <person name="Korlach J."/>
            <person name="Newman D.K."/>
        </authorList>
    </citation>
    <scope>NUCLEOTIDE SEQUENCE [LARGE SCALE GENOMIC DNA]</scope>
    <source>
        <strain evidence="1 2">CT6</strain>
    </source>
</reference>
<evidence type="ECO:0000313" key="1">
    <source>
        <dbReference type="EMBL" id="ALI24399.1"/>
    </source>
</evidence>
<accession>A0A0N7H7U5</accession>
<dbReference type="Proteomes" id="UP000057134">
    <property type="component" value="Chromosome"/>
</dbReference>